<dbReference type="InterPro" id="IPR001261">
    <property type="entry name" value="ArgE/DapE_CS"/>
</dbReference>
<evidence type="ECO:0000256" key="6">
    <source>
        <dbReference type="ARBA" id="ARBA00022801"/>
    </source>
</evidence>
<dbReference type="GO" id="GO:0004046">
    <property type="term" value="F:aminoacylase activity"/>
    <property type="evidence" value="ECO:0007669"/>
    <property type="project" value="UniProtKB-EC"/>
</dbReference>
<evidence type="ECO:0000256" key="10">
    <source>
        <dbReference type="PIRSR" id="PIRSR036696-2"/>
    </source>
</evidence>
<evidence type="ECO:0000256" key="2">
    <source>
        <dbReference type="ARBA" id="ARBA00006247"/>
    </source>
</evidence>
<evidence type="ECO:0000259" key="11">
    <source>
        <dbReference type="Pfam" id="PF07687"/>
    </source>
</evidence>
<dbReference type="SUPFAM" id="SSF55031">
    <property type="entry name" value="Bacterial exopeptidase dimerisation domain"/>
    <property type="match status" value="1"/>
</dbReference>
<keyword evidence="7 10" id="KW-0862">Zinc</keyword>
<dbReference type="Gene3D" id="3.30.70.360">
    <property type="match status" value="1"/>
</dbReference>
<keyword evidence="4" id="KW-0963">Cytoplasm</keyword>
<feature type="binding site" evidence="10">
    <location>
        <position position="104"/>
    </location>
    <ligand>
        <name>Zn(2+)</name>
        <dbReference type="ChEBI" id="CHEBI:29105"/>
        <label>1</label>
    </ligand>
</feature>
<feature type="binding site" evidence="10">
    <location>
        <position position="172"/>
    </location>
    <ligand>
        <name>Zn(2+)</name>
        <dbReference type="ChEBI" id="CHEBI:29105"/>
        <label>2</label>
    </ligand>
</feature>
<dbReference type="GO" id="GO:0006520">
    <property type="term" value="P:amino acid metabolic process"/>
    <property type="evidence" value="ECO:0007669"/>
    <property type="project" value="InterPro"/>
</dbReference>
<dbReference type="PROSITE" id="PS00759">
    <property type="entry name" value="ARGE_DAPE_CPG2_2"/>
    <property type="match status" value="1"/>
</dbReference>
<dbReference type="RefSeq" id="XP_025417477.1">
    <property type="nucleotide sequence ID" value="XM_025561692.1"/>
</dbReference>
<evidence type="ECO:0000256" key="5">
    <source>
        <dbReference type="ARBA" id="ARBA00022723"/>
    </source>
</evidence>
<dbReference type="PANTHER" id="PTHR45892:SF1">
    <property type="entry name" value="AMINOACYLASE-1"/>
    <property type="match status" value="1"/>
</dbReference>
<feature type="binding site" evidence="10">
    <location>
        <position position="137"/>
    </location>
    <ligand>
        <name>Zn(2+)</name>
        <dbReference type="ChEBI" id="CHEBI:29105"/>
        <label>2</label>
    </ligand>
</feature>
<dbReference type="InterPro" id="IPR036264">
    <property type="entry name" value="Bact_exopeptidase_dim_dom"/>
</dbReference>
<dbReference type="InterPro" id="IPR052083">
    <property type="entry name" value="Aminoacylase-1_M20A"/>
</dbReference>
<feature type="binding site" evidence="10">
    <location>
        <position position="137"/>
    </location>
    <ligand>
        <name>Zn(2+)</name>
        <dbReference type="ChEBI" id="CHEBI:29105"/>
        <label>1</label>
    </ligand>
</feature>
<evidence type="ECO:0000313" key="12">
    <source>
        <dbReference type="Proteomes" id="UP000694846"/>
    </source>
</evidence>
<evidence type="ECO:0000256" key="1">
    <source>
        <dbReference type="ARBA" id="ARBA00004496"/>
    </source>
</evidence>
<feature type="binding site" evidence="10">
    <location>
        <position position="395"/>
    </location>
    <ligand>
        <name>Zn(2+)</name>
        <dbReference type="ChEBI" id="CHEBI:29105"/>
        <label>2</label>
    </ligand>
</feature>
<evidence type="ECO:0000256" key="8">
    <source>
        <dbReference type="ARBA" id="ARBA00029656"/>
    </source>
</evidence>
<proteinExistence type="inferred from homology"/>
<sequence>MGLPPLSRFLSRITSHGAPPTSFIVMIIALNKEDIAVTNFRKYLQIPTVHPDVDYSECVNFLQSYAESMGLPSTVHYMAPKKPVVIITLTGQKPELPTLLLTSHMDVVPVYPEKWTYDPFSAYKDEKGNIYGRGAQDMKCVGIQYLETIRRYINEKLTFDRTIHISFMPDEEIGGALGMAHFVKTNEFRILNIGFALDEGLASEDDVIPLFYVERTIWQFYIRSAGTPGHASLLHDNTAAEKLMYVVNKILKWRTLEKNKLSQGVDIGLVTSVNMTILNGGCQLNVVPPELIAGFDVRLAVDADYHALESTITKWCHEAGKGVQLETFKKNEQTTPTKLDDSNFWWLKFKSECDKLGLKLKPSICPAAGDTRYIRLVGIPALGFSPMQYTPVLLHDHDEYLNEKTFLNGINIYYNIVKGLATV</sequence>
<feature type="active site" description="Proton acceptor" evidence="9">
    <location>
        <position position="171"/>
    </location>
</feature>
<comment type="similarity">
    <text evidence="2">Belongs to the peptidase M20A family.</text>
</comment>
<evidence type="ECO:0000313" key="13">
    <source>
        <dbReference type="RefSeq" id="XP_025417477.1"/>
    </source>
</evidence>
<dbReference type="InterPro" id="IPR010159">
    <property type="entry name" value="N-acyl_aa_amidohydrolase"/>
</dbReference>
<comment type="subcellular location">
    <subcellularLocation>
        <location evidence="1">Cytoplasm</location>
    </subcellularLocation>
</comment>
<keyword evidence="6" id="KW-0378">Hydrolase</keyword>
<feature type="domain" description="Peptidase M20 dimerisation" evidence="11">
    <location>
        <begin position="214"/>
        <end position="321"/>
    </location>
</feature>
<dbReference type="SUPFAM" id="SSF53187">
    <property type="entry name" value="Zn-dependent exopeptidases"/>
    <property type="match status" value="1"/>
</dbReference>
<dbReference type="NCBIfam" id="TIGR01880">
    <property type="entry name" value="Ac-peptdase-euk"/>
    <property type="match status" value="1"/>
</dbReference>
<gene>
    <name evidence="13" type="primary">LOC112688481</name>
</gene>
<dbReference type="Pfam" id="PF01546">
    <property type="entry name" value="Peptidase_M20"/>
    <property type="match status" value="1"/>
</dbReference>
<dbReference type="GO" id="GO:0005737">
    <property type="term" value="C:cytoplasm"/>
    <property type="evidence" value="ECO:0007669"/>
    <property type="project" value="UniProtKB-SubCell"/>
</dbReference>
<dbReference type="AlphaFoldDB" id="A0A8B8G3D1"/>
<dbReference type="PROSITE" id="PS00758">
    <property type="entry name" value="ARGE_DAPE_CPG2_1"/>
    <property type="match status" value="1"/>
</dbReference>
<dbReference type="FunFam" id="3.30.70.360:FF:000005">
    <property type="entry name" value="Putative Aminoacylase-1"/>
    <property type="match status" value="1"/>
</dbReference>
<accession>A0A8B8G3D1</accession>
<dbReference type="EC" id="3.5.1.14" evidence="3"/>
<organism evidence="12 13">
    <name type="scientific">Sipha flava</name>
    <name type="common">yellow sugarcane aphid</name>
    <dbReference type="NCBI Taxonomy" id="143950"/>
    <lineage>
        <taxon>Eukaryota</taxon>
        <taxon>Metazoa</taxon>
        <taxon>Ecdysozoa</taxon>
        <taxon>Arthropoda</taxon>
        <taxon>Hexapoda</taxon>
        <taxon>Insecta</taxon>
        <taxon>Pterygota</taxon>
        <taxon>Neoptera</taxon>
        <taxon>Paraneoptera</taxon>
        <taxon>Hemiptera</taxon>
        <taxon>Sternorrhyncha</taxon>
        <taxon>Aphidomorpha</taxon>
        <taxon>Aphidoidea</taxon>
        <taxon>Aphididae</taxon>
        <taxon>Sipha</taxon>
    </lineage>
</organism>
<feature type="active site" evidence="9">
    <location>
        <position position="106"/>
    </location>
</feature>
<dbReference type="InterPro" id="IPR002933">
    <property type="entry name" value="Peptidase_M20"/>
</dbReference>
<dbReference type="Gene3D" id="3.40.630.10">
    <property type="entry name" value="Zn peptidases"/>
    <property type="match status" value="1"/>
</dbReference>
<dbReference type="FunFam" id="3.40.630.10:FF:000019">
    <property type="entry name" value="Aminoacylase 1"/>
    <property type="match status" value="1"/>
</dbReference>
<dbReference type="PANTHER" id="PTHR45892">
    <property type="entry name" value="AMINOACYLASE-1"/>
    <property type="match status" value="1"/>
</dbReference>
<dbReference type="GO" id="GO:0046872">
    <property type="term" value="F:metal ion binding"/>
    <property type="evidence" value="ECO:0007669"/>
    <property type="project" value="UniProtKB-KW"/>
</dbReference>
<evidence type="ECO:0000256" key="7">
    <source>
        <dbReference type="ARBA" id="ARBA00022833"/>
    </source>
</evidence>
<keyword evidence="5 10" id="KW-0479">Metal-binding</keyword>
<evidence type="ECO:0000256" key="9">
    <source>
        <dbReference type="PIRSR" id="PIRSR036696-1"/>
    </source>
</evidence>
<protein>
    <recommendedName>
        <fullName evidence="3">N-acyl-aliphatic-L-amino acid amidohydrolase</fullName>
        <ecNumber evidence="3">3.5.1.14</ecNumber>
    </recommendedName>
    <alternativeName>
        <fullName evidence="8">N-acyl-L-amino-acid amidohydrolase</fullName>
    </alternativeName>
</protein>
<dbReference type="OrthoDB" id="3064516at2759"/>
<evidence type="ECO:0000256" key="4">
    <source>
        <dbReference type="ARBA" id="ARBA00022490"/>
    </source>
</evidence>
<keyword evidence="12" id="KW-1185">Reference proteome</keyword>
<dbReference type="FunFam" id="1.10.150.900:FF:000001">
    <property type="entry name" value="Aminoacylase-1, putative"/>
    <property type="match status" value="1"/>
</dbReference>
<dbReference type="Proteomes" id="UP000694846">
    <property type="component" value="Unplaced"/>
</dbReference>
<comment type="cofactor">
    <cofactor evidence="10">
        <name>Zn(2+)</name>
        <dbReference type="ChEBI" id="CHEBI:29105"/>
    </cofactor>
    <text evidence="10">Binds 2 Zn(2+) ions per subunit.</text>
</comment>
<dbReference type="InterPro" id="IPR011650">
    <property type="entry name" value="Peptidase_M20_dimer"/>
</dbReference>
<dbReference type="Pfam" id="PF07687">
    <property type="entry name" value="M20_dimer"/>
    <property type="match status" value="1"/>
</dbReference>
<dbReference type="Gene3D" id="1.10.150.900">
    <property type="match status" value="1"/>
</dbReference>
<name>A0A8B8G3D1_9HEMI</name>
<dbReference type="GeneID" id="112688481"/>
<evidence type="ECO:0000256" key="3">
    <source>
        <dbReference type="ARBA" id="ARBA00011913"/>
    </source>
</evidence>
<feature type="binding site" evidence="10">
    <location>
        <position position="199"/>
    </location>
    <ligand>
        <name>Zn(2+)</name>
        <dbReference type="ChEBI" id="CHEBI:29105"/>
        <label>1</label>
    </ligand>
</feature>
<dbReference type="PIRSF" id="PIRSF036696">
    <property type="entry name" value="ACY-1"/>
    <property type="match status" value="1"/>
</dbReference>
<reference evidence="13" key="1">
    <citation type="submission" date="2025-08" db="UniProtKB">
        <authorList>
            <consortium name="RefSeq"/>
        </authorList>
    </citation>
    <scope>IDENTIFICATION</scope>
    <source>
        <tissue evidence="13">Whole body</tissue>
    </source>
</reference>